<dbReference type="PANTHER" id="PTHR33324">
    <property type="entry name" value="EXPRESSED PROTEIN"/>
    <property type="match status" value="1"/>
</dbReference>
<dbReference type="PANTHER" id="PTHR33324:SF2">
    <property type="entry name" value="MYB_SANT-LIKE DNA-BINDING DOMAIN-CONTAINING PROTEIN"/>
    <property type="match status" value="1"/>
</dbReference>
<name>A0A8X7N767_9BASI</name>
<feature type="compositionally biased region" description="Gly residues" evidence="1">
    <location>
        <begin position="341"/>
        <end position="351"/>
    </location>
</feature>
<organism evidence="2 3">
    <name type="scientific">Tilletia walkeri</name>
    <dbReference type="NCBI Taxonomy" id="117179"/>
    <lineage>
        <taxon>Eukaryota</taxon>
        <taxon>Fungi</taxon>
        <taxon>Dikarya</taxon>
        <taxon>Basidiomycota</taxon>
        <taxon>Ustilaginomycotina</taxon>
        <taxon>Exobasidiomycetes</taxon>
        <taxon>Tilletiales</taxon>
        <taxon>Tilletiaceae</taxon>
        <taxon>Tilletia</taxon>
    </lineage>
</organism>
<gene>
    <name evidence="2" type="ORF">A4X09_0g4680</name>
</gene>
<reference evidence="2" key="1">
    <citation type="submission" date="2016-04" db="EMBL/GenBank/DDBJ databases">
        <authorList>
            <person name="Nguyen H.D."/>
            <person name="Samba Siva P."/>
            <person name="Cullis J."/>
            <person name="Levesque C.A."/>
            <person name="Hambleton S."/>
        </authorList>
    </citation>
    <scope>NUCLEOTIDE SEQUENCE</scope>
    <source>
        <strain evidence="2">DAOMC 236422</strain>
    </source>
</reference>
<keyword evidence="3" id="KW-1185">Reference proteome</keyword>
<accession>A0A8X7N767</accession>
<feature type="region of interest" description="Disordered" evidence="1">
    <location>
        <begin position="1"/>
        <end position="158"/>
    </location>
</feature>
<feature type="compositionally biased region" description="Low complexity" evidence="1">
    <location>
        <begin position="21"/>
        <end position="50"/>
    </location>
</feature>
<feature type="compositionally biased region" description="Acidic residues" evidence="1">
    <location>
        <begin position="318"/>
        <end position="327"/>
    </location>
</feature>
<dbReference type="EMBL" id="LWDG02000207">
    <property type="protein sequence ID" value="KAE8267662.1"/>
    <property type="molecule type" value="Genomic_DNA"/>
</dbReference>
<reference evidence="2" key="2">
    <citation type="journal article" date="2019" name="IMA Fungus">
        <title>Genome sequencing and comparison of five Tilletia species to identify candidate genes for the detection of regulated species infecting wheat.</title>
        <authorList>
            <person name="Nguyen H.D.T."/>
            <person name="Sultana T."/>
            <person name="Kesanakurti P."/>
            <person name="Hambleton S."/>
        </authorList>
    </citation>
    <scope>NUCLEOTIDE SEQUENCE</scope>
    <source>
        <strain evidence="2">DAOMC 236422</strain>
    </source>
</reference>
<evidence type="ECO:0000313" key="3">
    <source>
        <dbReference type="Proteomes" id="UP000078113"/>
    </source>
</evidence>
<feature type="compositionally biased region" description="Gly residues" evidence="1">
    <location>
        <begin position="105"/>
        <end position="122"/>
    </location>
</feature>
<sequence>MPPKSQAKAKIKANTSAPSLAPKGKVKSSSVSRVAPKALAVAAVGAASSSTPKTRLSEGKRGSPDAAAAQGPKRKLVIRRSGTASAGNDVAESAALSGAKSGNNDGSGEGGTLGNVATGGEGTQADVDKDVAQPQQALPTPAPKNTMKTKAKSKSDSIPQWKNDAFALGHPSSMTVLLNWLRDGDNYDKWKGGEGDTQNALAADISQLISEAKCKAERSPSSIIERIRVLEKTFRAANDFRLQTGQGLLDKAEATGDDEAVALQARSVEDTIVAICQYYYDLAEVMGDRIASNPTLSFSTSSSKDVAGQALRSGLLYDDYDDDEEELGGWKEDDVKEGEGDGNGGGEGDGGAPMPDGEEGGSNKESSAGLKTPQPKVKVEPATHKMKPSQTGRKFGKLDPKSTPKRKPSGVELVVEERSKERTKMERERTDADVKATKLDSLTKIALQLQSESRSRNQELLFKDALEEAKSIYDAIN</sequence>
<evidence type="ECO:0000313" key="2">
    <source>
        <dbReference type="EMBL" id="KAE8267662.1"/>
    </source>
</evidence>
<feature type="compositionally biased region" description="Basic and acidic residues" evidence="1">
    <location>
        <begin position="328"/>
        <end position="339"/>
    </location>
</feature>
<feature type="compositionally biased region" description="Basic and acidic residues" evidence="1">
    <location>
        <begin position="415"/>
        <end position="432"/>
    </location>
</feature>
<evidence type="ECO:0000256" key="1">
    <source>
        <dbReference type="SAM" id="MobiDB-lite"/>
    </source>
</evidence>
<feature type="region of interest" description="Disordered" evidence="1">
    <location>
        <begin position="317"/>
        <end position="432"/>
    </location>
</feature>
<dbReference type="AlphaFoldDB" id="A0A8X7N767"/>
<dbReference type="Proteomes" id="UP000078113">
    <property type="component" value="Unassembled WGS sequence"/>
</dbReference>
<protein>
    <submittedName>
        <fullName evidence="2">Uncharacterized protein</fullName>
    </submittedName>
</protein>
<comment type="caution">
    <text evidence="2">The sequence shown here is derived from an EMBL/GenBank/DDBJ whole genome shotgun (WGS) entry which is preliminary data.</text>
</comment>
<proteinExistence type="predicted"/>